<evidence type="ECO:0000313" key="8">
    <source>
        <dbReference type="EMBL" id="MCQ4770274.1"/>
    </source>
</evidence>
<keyword evidence="1 5" id="KW-0489">Methyltransferase</keyword>
<evidence type="ECO:0000256" key="1">
    <source>
        <dbReference type="ARBA" id="ARBA00022603"/>
    </source>
</evidence>
<dbReference type="InterPro" id="IPR018117">
    <property type="entry name" value="C5_DNA_meth_AS"/>
</dbReference>
<evidence type="ECO:0000313" key="9">
    <source>
        <dbReference type="Proteomes" id="UP001204562"/>
    </source>
</evidence>
<feature type="active site" evidence="5">
    <location>
        <position position="76"/>
    </location>
</feature>
<comment type="caution">
    <text evidence="8">The sequence shown here is derived from an EMBL/GenBank/DDBJ whole genome shotgun (WGS) entry which is preliminary data.</text>
</comment>
<dbReference type="GO" id="GO:0003677">
    <property type="term" value="F:DNA binding"/>
    <property type="evidence" value="ECO:0007669"/>
    <property type="project" value="TreeGrafter"/>
</dbReference>
<dbReference type="InterPro" id="IPR001525">
    <property type="entry name" value="C5_MeTfrase"/>
</dbReference>
<dbReference type="SUPFAM" id="SSF53335">
    <property type="entry name" value="S-adenosyl-L-methionine-dependent methyltransferases"/>
    <property type="match status" value="1"/>
</dbReference>
<dbReference type="GO" id="GO:0044027">
    <property type="term" value="P:negative regulation of gene expression via chromosomal CpG island methylation"/>
    <property type="evidence" value="ECO:0007669"/>
    <property type="project" value="TreeGrafter"/>
</dbReference>
<dbReference type="GO" id="GO:0009307">
    <property type="term" value="P:DNA restriction-modification system"/>
    <property type="evidence" value="ECO:0007669"/>
    <property type="project" value="UniProtKB-KW"/>
</dbReference>
<dbReference type="Gene3D" id="3.90.120.10">
    <property type="entry name" value="DNA Methylase, subunit A, domain 2"/>
    <property type="match status" value="2"/>
</dbReference>
<comment type="catalytic activity">
    <reaction evidence="7">
        <text>a 2'-deoxycytidine in DNA + S-adenosyl-L-methionine = a 5-methyl-2'-deoxycytidine in DNA + S-adenosyl-L-homocysteine + H(+)</text>
        <dbReference type="Rhea" id="RHEA:13681"/>
        <dbReference type="Rhea" id="RHEA-COMP:11369"/>
        <dbReference type="Rhea" id="RHEA-COMP:11370"/>
        <dbReference type="ChEBI" id="CHEBI:15378"/>
        <dbReference type="ChEBI" id="CHEBI:57856"/>
        <dbReference type="ChEBI" id="CHEBI:59789"/>
        <dbReference type="ChEBI" id="CHEBI:85452"/>
        <dbReference type="ChEBI" id="CHEBI:85454"/>
        <dbReference type="EC" id="2.1.1.37"/>
    </reaction>
</comment>
<reference evidence="8" key="1">
    <citation type="submission" date="2022-06" db="EMBL/GenBank/DDBJ databases">
        <title>Isolation of gut microbiota from human fecal samples.</title>
        <authorList>
            <person name="Pamer E.G."/>
            <person name="Barat B."/>
            <person name="Waligurski E."/>
            <person name="Medina S."/>
            <person name="Paddock L."/>
            <person name="Mostad J."/>
        </authorList>
    </citation>
    <scope>NUCLEOTIDE SEQUENCE</scope>
    <source>
        <strain evidence="8">DFI.9.91</strain>
    </source>
</reference>
<dbReference type="Proteomes" id="UP001204562">
    <property type="component" value="Unassembled WGS sequence"/>
</dbReference>
<protein>
    <recommendedName>
        <fullName evidence="7">Cytosine-specific methyltransferase</fullName>
        <ecNumber evidence="7">2.1.1.37</ecNumber>
    </recommendedName>
</protein>
<dbReference type="CDD" id="cd00315">
    <property type="entry name" value="Cyt_C5_DNA_methylase"/>
    <property type="match status" value="1"/>
</dbReference>
<dbReference type="PROSITE" id="PS00094">
    <property type="entry name" value="C5_MTASE_1"/>
    <property type="match status" value="1"/>
</dbReference>
<dbReference type="InterPro" id="IPR029063">
    <property type="entry name" value="SAM-dependent_MTases_sf"/>
</dbReference>
<name>A0AAW5JQS4_9FIRM</name>
<dbReference type="EMBL" id="JANFYS010000013">
    <property type="protein sequence ID" value="MCQ4770274.1"/>
    <property type="molecule type" value="Genomic_DNA"/>
</dbReference>
<dbReference type="Pfam" id="PF00145">
    <property type="entry name" value="DNA_methylase"/>
    <property type="match status" value="2"/>
</dbReference>
<evidence type="ECO:0000256" key="4">
    <source>
        <dbReference type="ARBA" id="ARBA00022747"/>
    </source>
</evidence>
<accession>A0AAW5JQS4</accession>
<dbReference type="PANTHER" id="PTHR10629:SF52">
    <property type="entry name" value="DNA (CYTOSINE-5)-METHYLTRANSFERASE 1"/>
    <property type="match status" value="1"/>
</dbReference>
<dbReference type="GO" id="GO:0032259">
    <property type="term" value="P:methylation"/>
    <property type="evidence" value="ECO:0007669"/>
    <property type="project" value="UniProtKB-KW"/>
</dbReference>
<sequence>MAIRFFDMFAGIGGFRSGLEAVGGFQCVGYCEIDKYAKQAYDAIYDTKGEMYFNDARTIDPRELPDLDLICGGFPCQSFSIAGRRGGFDDARGTLSFEIARIAAVKRPAYLFLENVPGLLSHDGGRTFATILGTLSQLGYDVTWQVLNSKDFGVPQSRKRVYIIGYLRERCAGQILAFTETNGKAPVQVRGGAQGERVYSADGTSITLTSACGGFGGKTGLYEMSLPIKVDTKAGFQTALPGDSIDLSYPEQNRRRGRVGSQIAHTLTASSVQGYFFIDMNPDPKITDVARCLTARHDAGVGKRRGEHSAVLVEDAPRAILTPDKETVRQQGRRFKEPDEAMFTITAQDRHGIIHQGRVRRLTPRECWRLQGFADEQFNKAQATGLSDARLYKMAGNAVSVPVISAIGQKIKEIHKTQGFGGESSYAKSCNQ</sequence>
<evidence type="ECO:0000256" key="2">
    <source>
        <dbReference type="ARBA" id="ARBA00022679"/>
    </source>
</evidence>
<evidence type="ECO:0000256" key="5">
    <source>
        <dbReference type="PROSITE-ProRule" id="PRU01016"/>
    </source>
</evidence>
<dbReference type="InterPro" id="IPR050390">
    <property type="entry name" value="C5-Methyltransferase"/>
</dbReference>
<evidence type="ECO:0000256" key="6">
    <source>
        <dbReference type="RuleBase" id="RU000416"/>
    </source>
</evidence>
<keyword evidence="2 5" id="KW-0808">Transferase</keyword>
<dbReference type="Gene3D" id="3.40.50.150">
    <property type="entry name" value="Vaccinia Virus protein VP39"/>
    <property type="match status" value="1"/>
</dbReference>
<dbReference type="AlphaFoldDB" id="A0AAW5JQS4"/>
<organism evidence="8 9">
    <name type="scientific">Intestinimonas massiliensis</name>
    <name type="common">ex Afouda et al. 2020</name>
    <dbReference type="NCBI Taxonomy" id="1673721"/>
    <lineage>
        <taxon>Bacteria</taxon>
        <taxon>Bacillati</taxon>
        <taxon>Bacillota</taxon>
        <taxon>Clostridia</taxon>
        <taxon>Eubacteriales</taxon>
        <taxon>Intestinimonas</taxon>
    </lineage>
</organism>
<dbReference type="PROSITE" id="PS00095">
    <property type="entry name" value="C5_MTASE_2"/>
    <property type="match status" value="1"/>
</dbReference>
<comment type="similarity">
    <text evidence="5 6">Belongs to the class I-like SAM-binding methyltransferase superfamily. C5-methyltransferase family.</text>
</comment>
<keyword evidence="3 5" id="KW-0949">S-adenosyl-L-methionine</keyword>
<dbReference type="NCBIfam" id="TIGR00675">
    <property type="entry name" value="dcm"/>
    <property type="match status" value="1"/>
</dbReference>
<dbReference type="InterPro" id="IPR031303">
    <property type="entry name" value="C5_meth_CS"/>
</dbReference>
<keyword evidence="4" id="KW-0680">Restriction system</keyword>
<gene>
    <name evidence="8" type="primary">dcm</name>
    <name evidence="8" type="ORF">NE579_07335</name>
</gene>
<dbReference type="PROSITE" id="PS51679">
    <property type="entry name" value="SAM_MT_C5"/>
    <property type="match status" value="1"/>
</dbReference>
<evidence type="ECO:0000256" key="3">
    <source>
        <dbReference type="ARBA" id="ARBA00022691"/>
    </source>
</evidence>
<evidence type="ECO:0000256" key="7">
    <source>
        <dbReference type="RuleBase" id="RU000417"/>
    </source>
</evidence>
<dbReference type="PANTHER" id="PTHR10629">
    <property type="entry name" value="CYTOSINE-SPECIFIC METHYLTRANSFERASE"/>
    <property type="match status" value="1"/>
</dbReference>
<dbReference type="GO" id="GO:0003886">
    <property type="term" value="F:DNA (cytosine-5-)-methyltransferase activity"/>
    <property type="evidence" value="ECO:0007669"/>
    <property type="project" value="UniProtKB-EC"/>
</dbReference>
<dbReference type="RefSeq" id="WP_256303767.1">
    <property type="nucleotide sequence ID" value="NZ_JANFYS010000013.1"/>
</dbReference>
<proteinExistence type="inferred from homology"/>
<dbReference type="PRINTS" id="PR00105">
    <property type="entry name" value="C5METTRFRASE"/>
</dbReference>
<dbReference type="EC" id="2.1.1.37" evidence="7"/>